<feature type="transmembrane region" description="Helical" evidence="1">
    <location>
        <begin position="24"/>
        <end position="45"/>
    </location>
</feature>
<dbReference type="AlphaFoldDB" id="A0A2P2MNU3"/>
<accession>A0A2P2MNU3</accession>
<organism evidence="2">
    <name type="scientific">Rhizophora mucronata</name>
    <name type="common">Asiatic mangrove</name>
    <dbReference type="NCBI Taxonomy" id="61149"/>
    <lineage>
        <taxon>Eukaryota</taxon>
        <taxon>Viridiplantae</taxon>
        <taxon>Streptophyta</taxon>
        <taxon>Embryophyta</taxon>
        <taxon>Tracheophyta</taxon>
        <taxon>Spermatophyta</taxon>
        <taxon>Magnoliopsida</taxon>
        <taxon>eudicotyledons</taxon>
        <taxon>Gunneridae</taxon>
        <taxon>Pentapetalae</taxon>
        <taxon>rosids</taxon>
        <taxon>fabids</taxon>
        <taxon>Malpighiales</taxon>
        <taxon>Rhizophoraceae</taxon>
        <taxon>Rhizophora</taxon>
    </lineage>
</organism>
<dbReference type="EMBL" id="GGEC01051405">
    <property type="protein sequence ID" value="MBX31889.1"/>
    <property type="molecule type" value="Transcribed_RNA"/>
</dbReference>
<name>A0A2P2MNU3_RHIMU</name>
<proteinExistence type="predicted"/>
<keyword evidence="1" id="KW-1133">Transmembrane helix</keyword>
<protein>
    <submittedName>
        <fullName evidence="2">Ankyrin repeat-containing protein At3g12360-like isoform X1</fullName>
    </submittedName>
</protein>
<reference evidence="2" key="1">
    <citation type="submission" date="2018-02" db="EMBL/GenBank/DDBJ databases">
        <title>Rhizophora mucronata_Transcriptome.</title>
        <authorList>
            <person name="Meera S.P."/>
            <person name="Sreeshan A."/>
            <person name="Augustine A."/>
        </authorList>
    </citation>
    <scope>NUCLEOTIDE SEQUENCE</scope>
    <source>
        <tissue evidence="2">Leaf</tissue>
    </source>
</reference>
<evidence type="ECO:0000313" key="2">
    <source>
        <dbReference type="EMBL" id="MBX31889.1"/>
    </source>
</evidence>
<sequence length="47" mass="5252">MSFIQVLPSSINFSCSSRNTASGVFPSLFLSSMYFGWTTFFTSYIGH</sequence>
<keyword evidence="1" id="KW-0472">Membrane</keyword>
<keyword evidence="1" id="KW-0812">Transmembrane</keyword>
<evidence type="ECO:0000256" key="1">
    <source>
        <dbReference type="SAM" id="Phobius"/>
    </source>
</evidence>